<accession>A0A0M6XND0</accession>
<dbReference type="Proteomes" id="UP000048908">
    <property type="component" value="Unassembled WGS sequence"/>
</dbReference>
<evidence type="ECO:0000313" key="2">
    <source>
        <dbReference type="EMBL" id="CTQ31534.1"/>
    </source>
</evidence>
<sequence length="169" mass="18127">MRNALTALVLFLTFPAQAQEVLRLFPPAGFAGVHVSQAGGIRLVEYVADGQTLADWSDALTVAELRGTGMGATDLVARLQADLTASCSGAFSLDPDVAEIDGRTATLSIHACPNADISGRPEMDLLRVIEGKDVLFAVQRSWVVSPPTEELARWTDWLRDLRVCDADGC</sequence>
<evidence type="ECO:0000256" key="1">
    <source>
        <dbReference type="SAM" id="SignalP"/>
    </source>
</evidence>
<dbReference type="EMBL" id="CXPG01000009">
    <property type="protein sequence ID" value="CTQ31534.1"/>
    <property type="molecule type" value="Genomic_DNA"/>
</dbReference>
<gene>
    <name evidence="2" type="ORF">JAN5088_00292</name>
</gene>
<dbReference type="RefSeq" id="WP_055681009.1">
    <property type="nucleotide sequence ID" value="NZ_CXPG01000009.1"/>
</dbReference>
<feature type="chain" id="PRO_5005806930" evidence="1">
    <location>
        <begin position="19"/>
        <end position="169"/>
    </location>
</feature>
<dbReference type="STRING" id="282197.SAMN04488517_101125"/>
<dbReference type="OrthoDB" id="7657823at2"/>
<protein>
    <submittedName>
        <fullName evidence="2">Uncharacterized protein</fullName>
    </submittedName>
</protein>
<keyword evidence="3" id="KW-1185">Reference proteome</keyword>
<organism evidence="2 3">
    <name type="scientific">Jannaschia rubra</name>
    <dbReference type="NCBI Taxonomy" id="282197"/>
    <lineage>
        <taxon>Bacteria</taxon>
        <taxon>Pseudomonadati</taxon>
        <taxon>Pseudomonadota</taxon>
        <taxon>Alphaproteobacteria</taxon>
        <taxon>Rhodobacterales</taxon>
        <taxon>Roseobacteraceae</taxon>
        <taxon>Jannaschia</taxon>
    </lineage>
</organism>
<feature type="signal peptide" evidence="1">
    <location>
        <begin position="1"/>
        <end position="18"/>
    </location>
</feature>
<dbReference type="AlphaFoldDB" id="A0A0M6XND0"/>
<evidence type="ECO:0000313" key="3">
    <source>
        <dbReference type="Proteomes" id="UP000048908"/>
    </source>
</evidence>
<name>A0A0M6XND0_9RHOB</name>
<proteinExistence type="predicted"/>
<keyword evidence="1" id="KW-0732">Signal</keyword>
<reference evidence="2 3" key="1">
    <citation type="submission" date="2015-07" db="EMBL/GenBank/DDBJ databases">
        <authorList>
            <person name="Noorani M."/>
        </authorList>
    </citation>
    <scope>NUCLEOTIDE SEQUENCE [LARGE SCALE GENOMIC DNA]</scope>
    <source>
        <strain evidence="2 3">CECT 5088</strain>
    </source>
</reference>